<dbReference type="PANTHER" id="PTHR42837">
    <property type="entry name" value="REGULATOR OF SIGMA-E PROTEASE RSEP"/>
    <property type="match status" value="1"/>
</dbReference>
<comment type="similarity">
    <text evidence="3 11">Belongs to the peptidase M50B family.</text>
</comment>
<dbReference type="GO" id="GO:0004222">
    <property type="term" value="F:metalloendopeptidase activity"/>
    <property type="evidence" value="ECO:0007669"/>
    <property type="project" value="InterPro"/>
</dbReference>
<evidence type="ECO:0000256" key="1">
    <source>
        <dbReference type="ARBA" id="ARBA00001947"/>
    </source>
</evidence>
<evidence type="ECO:0000256" key="2">
    <source>
        <dbReference type="ARBA" id="ARBA00004141"/>
    </source>
</evidence>
<dbReference type="AlphaFoldDB" id="A0A848BQP0"/>
<dbReference type="InterPro" id="IPR041489">
    <property type="entry name" value="PDZ_6"/>
</dbReference>
<dbReference type="GO" id="GO:0016020">
    <property type="term" value="C:membrane"/>
    <property type="evidence" value="ECO:0007669"/>
    <property type="project" value="UniProtKB-SubCell"/>
</dbReference>
<dbReference type="OrthoDB" id="9782003at2"/>
<keyword evidence="8 11" id="KW-1133">Transmembrane helix</keyword>
<evidence type="ECO:0000256" key="6">
    <source>
        <dbReference type="ARBA" id="ARBA00022801"/>
    </source>
</evidence>
<dbReference type="InterPro" id="IPR004387">
    <property type="entry name" value="Pept_M50_Zn"/>
</dbReference>
<dbReference type="GO" id="GO:0046872">
    <property type="term" value="F:metal ion binding"/>
    <property type="evidence" value="ECO:0007669"/>
    <property type="project" value="UniProtKB-KW"/>
</dbReference>
<comment type="cofactor">
    <cofactor evidence="1 11">
        <name>Zn(2+)</name>
        <dbReference type="ChEBI" id="CHEBI:29105"/>
    </cofactor>
</comment>
<evidence type="ECO:0000256" key="8">
    <source>
        <dbReference type="ARBA" id="ARBA00022989"/>
    </source>
</evidence>
<dbReference type="PROSITE" id="PS50106">
    <property type="entry name" value="PDZ"/>
    <property type="match status" value="1"/>
</dbReference>
<comment type="subcellular location">
    <subcellularLocation>
        <location evidence="2">Membrane</location>
        <topology evidence="2">Multi-pass membrane protein</topology>
    </subcellularLocation>
</comment>
<gene>
    <name evidence="14" type="primary">rseP</name>
    <name evidence="13" type="ORF">ACGTZG_04670</name>
    <name evidence="14" type="ORF">HF872_02180</name>
</gene>
<comment type="caution">
    <text evidence="14">The sequence shown here is derived from an EMBL/GenBank/DDBJ whole genome shotgun (WGS) entry which is preliminary data.</text>
</comment>
<dbReference type="CDD" id="cd06163">
    <property type="entry name" value="S2P-M50_PDZ_RseP-like"/>
    <property type="match status" value="1"/>
</dbReference>
<accession>A0A848BQP0</accession>
<dbReference type="PANTHER" id="PTHR42837:SF2">
    <property type="entry name" value="MEMBRANE METALLOPROTEASE ARASP2, CHLOROPLASTIC-RELATED"/>
    <property type="match status" value="1"/>
</dbReference>
<dbReference type="Gene3D" id="2.30.42.10">
    <property type="match status" value="1"/>
</dbReference>
<evidence type="ECO:0000256" key="9">
    <source>
        <dbReference type="ARBA" id="ARBA00023049"/>
    </source>
</evidence>
<keyword evidence="4 14" id="KW-0645">Protease</keyword>
<dbReference type="Pfam" id="PF02163">
    <property type="entry name" value="Peptidase_M50"/>
    <property type="match status" value="1"/>
</dbReference>
<dbReference type="InterPro" id="IPR008915">
    <property type="entry name" value="Peptidase_M50"/>
</dbReference>
<keyword evidence="9 11" id="KW-0482">Metalloprotease</keyword>
<dbReference type="SMART" id="SM00228">
    <property type="entry name" value="PDZ"/>
    <property type="match status" value="1"/>
</dbReference>
<keyword evidence="11" id="KW-0479">Metal-binding</keyword>
<dbReference type="InterPro" id="IPR036034">
    <property type="entry name" value="PDZ_sf"/>
</dbReference>
<dbReference type="EC" id="3.4.24.-" evidence="11"/>
<evidence type="ECO:0000313" key="16">
    <source>
        <dbReference type="Proteomes" id="UP001605989"/>
    </source>
</evidence>
<reference evidence="14 15" key="1">
    <citation type="submission" date="2020-04" db="EMBL/GenBank/DDBJ databases">
        <authorList>
            <person name="Hitch T.C.A."/>
            <person name="Wylensek D."/>
            <person name="Clavel T."/>
        </authorList>
    </citation>
    <scope>NUCLEOTIDE SEQUENCE [LARGE SCALE GENOMIC DNA]</scope>
    <source>
        <strain evidence="14 15">Oil-RF-744-FAT-WT-6-1</strain>
    </source>
</reference>
<dbReference type="EMBL" id="JBIEKR010000003">
    <property type="protein sequence ID" value="MFG6272476.1"/>
    <property type="molecule type" value="Genomic_DNA"/>
</dbReference>
<organism evidence="14 15">
    <name type="scientific">Megasphaera hexanoica</name>
    <dbReference type="NCBI Taxonomy" id="1675036"/>
    <lineage>
        <taxon>Bacteria</taxon>
        <taxon>Bacillati</taxon>
        <taxon>Bacillota</taxon>
        <taxon>Negativicutes</taxon>
        <taxon>Veillonellales</taxon>
        <taxon>Veillonellaceae</taxon>
        <taxon>Megasphaera</taxon>
    </lineage>
</organism>
<feature type="transmembrane region" description="Helical" evidence="11">
    <location>
        <begin position="6"/>
        <end position="25"/>
    </location>
</feature>
<feature type="transmembrane region" description="Helical" evidence="11">
    <location>
        <begin position="91"/>
        <end position="113"/>
    </location>
</feature>
<evidence type="ECO:0000256" key="11">
    <source>
        <dbReference type="RuleBase" id="RU362031"/>
    </source>
</evidence>
<dbReference type="RefSeq" id="WP_059075915.1">
    <property type="nucleotide sequence ID" value="NZ_CP011940.1"/>
</dbReference>
<evidence type="ECO:0000313" key="15">
    <source>
        <dbReference type="Proteomes" id="UP000591071"/>
    </source>
</evidence>
<evidence type="ECO:0000259" key="12">
    <source>
        <dbReference type="PROSITE" id="PS50106"/>
    </source>
</evidence>
<proteinExistence type="inferred from homology"/>
<feature type="transmembrane region" description="Helical" evidence="11">
    <location>
        <begin position="313"/>
        <end position="334"/>
    </location>
</feature>
<dbReference type="Proteomes" id="UP000591071">
    <property type="component" value="Unassembled WGS sequence"/>
</dbReference>
<evidence type="ECO:0000256" key="3">
    <source>
        <dbReference type="ARBA" id="ARBA00007931"/>
    </source>
</evidence>
<keyword evidence="6 11" id="KW-0378">Hydrolase</keyword>
<dbReference type="SUPFAM" id="SSF50156">
    <property type="entry name" value="PDZ domain-like"/>
    <property type="match status" value="1"/>
</dbReference>
<dbReference type="KEGG" id="mhw:ACT01_08025"/>
<dbReference type="EMBL" id="JABAFG010000003">
    <property type="protein sequence ID" value="NME27440.1"/>
    <property type="molecule type" value="Genomic_DNA"/>
</dbReference>
<dbReference type="GO" id="GO:0006508">
    <property type="term" value="P:proteolysis"/>
    <property type="evidence" value="ECO:0007669"/>
    <property type="project" value="UniProtKB-KW"/>
</dbReference>
<reference evidence="13 16" key="2">
    <citation type="submission" date="2024-10" db="EMBL/GenBank/DDBJ databases">
        <authorList>
            <person name="Sang B.-I."/>
            <person name="Prabhaharan D."/>
        </authorList>
    </citation>
    <scope>NUCLEOTIDE SEQUENCE [LARGE SCALE GENOMIC DNA]</scope>
    <source>
        <strain evidence="13 16">MH</strain>
    </source>
</reference>
<dbReference type="CDD" id="cd23081">
    <property type="entry name" value="cpPDZ_EcRseP-like"/>
    <property type="match status" value="1"/>
</dbReference>
<evidence type="ECO:0000313" key="13">
    <source>
        <dbReference type="EMBL" id="MFG6272476.1"/>
    </source>
</evidence>
<sequence>MGITIAATIFVFSLIVFVHEFGHFITAKLSGMQVDEFAIGFGPKIYSYQYGSTLYSLRAIPLGGFNRIQGMTEQEELNEKSFLNKKVRYRLIVIAAGAFMNFVLAVVIIWGVMFTVGTHDVSKEPVVGSIVENSAAAQGGMKPGDRIVSISGVPIGEWKDISRTVNDHSRDVLTVVVNRDGEDVNLTMVPTYDTQSKRALIGVVPVVTRRQHGFFESSYMAIERTGQICYTMTMGMYGMIRGTEKADLAGPLGVAQLAGQVASVGFVNLLMFTAFLSINLGILNLLPIPLLDGGYIIMLIIEGITGRRLPKRALYYIQIAGIIILGSLFLFAMIQDISRFSI</sequence>
<evidence type="ECO:0000313" key="14">
    <source>
        <dbReference type="EMBL" id="NME27440.1"/>
    </source>
</evidence>
<dbReference type="InterPro" id="IPR001478">
    <property type="entry name" value="PDZ"/>
</dbReference>
<keyword evidence="10 11" id="KW-0472">Membrane</keyword>
<evidence type="ECO:0000256" key="5">
    <source>
        <dbReference type="ARBA" id="ARBA00022692"/>
    </source>
</evidence>
<keyword evidence="16" id="KW-1185">Reference proteome</keyword>
<feature type="transmembrane region" description="Helical" evidence="11">
    <location>
        <begin position="274"/>
        <end position="301"/>
    </location>
</feature>
<protein>
    <recommendedName>
        <fullName evidence="11">Zinc metalloprotease</fullName>
        <ecNumber evidence="11">3.4.24.-</ecNumber>
    </recommendedName>
</protein>
<dbReference type="NCBIfam" id="TIGR00054">
    <property type="entry name" value="RIP metalloprotease RseP"/>
    <property type="match status" value="1"/>
</dbReference>
<keyword evidence="5 11" id="KW-0812">Transmembrane</keyword>
<name>A0A848BQP0_9FIRM</name>
<feature type="domain" description="PDZ" evidence="12">
    <location>
        <begin position="126"/>
        <end position="192"/>
    </location>
</feature>
<evidence type="ECO:0000256" key="7">
    <source>
        <dbReference type="ARBA" id="ARBA00022833"/>
    </source>
</evidence>
<dbReference type="Proteomes" id="UP001605989">
    <property type="component" value="Unassembled WGS sequence"/>
</dbReference>
<dbReference type="Pfam" id="PF17820">
    <property type="entry name" value="PDZ_6"/>
    <property type="match status" value="1"/>
</dbReference>
<evidence type="ECO:0000256" key="4">
    <source>
        <dbReference type="ARBA" id="ARBA00022670"/>
    </source>
</evidence>
<evidence type="ECO:0000256" key="10">
    <source>
        <dbReference type="ARBA" id="ARBA00023136"/>
    </source>
</evidence>
<keyword evidence="7 11" id="KW-0862">Zinc</keyword>